<feature type="region of interest" description="Disordered" evidence="2">
    <location>
        <begin position="78"/>
        <end position="102"/>
    </location>
</feature>
<dbReference type="Proteomes" id="UP001239994">
    <property type="component" value="Unassembled WGS sequence"/>
</dbReference>
<protein>
    <recommendedName>
        <fullName evidence="5">Exocyst complex component Sec6</fullName>
    </recommendedName>
</protein>
<dbReference type="InterPro" id="IPR010326">
    <property type="entry name" value="EXOC3/Sec6"/>
</dbReference>
<dbReference type="EMBL" id="JAROKS010000020">
    <property type="protein sequence ID" value="KAK1791616.1"/>
    <property type="molecule type" value="Genomic_DNA"/>
</dbReference>
<comment type="similarity">
    <text evidence="1">Belongs to the SEC6 family.</text>
</comment>
<proteinExistence type="inferred from homology"/>
<dbReference type="GO" id="GO:0000145">
    <property type="term" value="C:exocyst"/>
    <property type="evidence" value="ECO:0007669"/>
    <property type="project" value="InterPro"/>
</dbReference>
<dbReference type="Gene3D" id="1.10.357.70">
    <property type="entry name" value="Exocyst complex component Sec6, C-terminal domain"/>
    <property type="match status" value="1"/>
</dbReference>
<evidence type="ECO:0000313" key="4">
    <source>
        <dbReference type="Proteomes" id="UP001239994"/>
    </source>
</evidence>
<name>A0AAD8Z346_9TELE</name>
<sequence length="746" mass="85493">MAGNGKAESDWASEVSDILMWDNGSQQTEITGNSKAQSNGKGKKLGVMKSLRESIKRAGEKSPLPMNKKGIKCKTEMADIGNEPGNMSDPQIQPPSSPSLSIGSLPSPQQKLGDLCPHSIQNQTFQPSHSRIQSDSVVVLGDEPPKKRQTSRWSFRLGNRKEKTCQPEQLEVVTEVTRGAEEVGMSYTLPEIPLSPLSVMQIKKLIDMEVLEEAYLNLLSLRLEFQREKEALGEEALPLELAHKDKDLSLLYSSLRTKLTDIVQKSCALPSRNKELLVHVACIVQEEEKRERDVGGMLGWRDVWRAAVQEGVRDTIRQVHLDSYEQNPSWLAVHLGLLGKAIVADLEKCHSLHSENVMGRISLQPELTDEQRALKLDGVFLEQIKTGYYNCLQVEIRLSLDKVTELEYEEMWKDKKTPEIEEGIYSSHIDMDIWMNVKGKIQASKDVNLEQKAVYCCLEELKQFPRRLFEADFVKYSDTVQDPSLWAAYHITYINSFSALKNHMENYKESCPYQVEQLGKEVDGLVQRLWQALLEYFKTDIKPFLRMMMTKTWLTSDEDFQQLVKRIRTLSQQCRHCSPERVQAFVSDMHYSVVRGYVSQLMKNNYTCKNRKNERAATKIREQWGELKEVFQEMNSVHHWLYPVGDHLSKIIGYRNKSEIKNILQPLIDDYPDISKRHLSAILYFRGMIRGRERQIILQQFSNQKQQSRNAESTQHALFADIPAAVNTDCLANMPFSCLYGLLPDS</sequence>
<evidence type="ECO:0000313" key="3">
    <source>
        <dbReference type="EMBL" id="KAK1791616.1"/>
    </source>
</evidence>
<organism evidence="3 4">
    <name type="scientific">Electrophorus voltai</name>
    <dbReference type="NCBI Taxonomy" id="2609070"/>
    <lineage>
        <taxon>Eukaryota</taxon>
        <taxon>Metazoa</taxon>
        <taxon>Chordata</taxon>
        <taxon>Craniata</taxon>
        <taxon>Vertebrata</taxon>
        <taxon>Euteleostomi</taxon>
        <taxon>Actinopterygii</taxon>
        <taxon>Neopterygii</taxon>
        <taxon>Teleostei</taxon>
        <taxon>Ostariophysi</taxon>
        <taxon>Gymnotiformes</taxon>
        <taxon>Gymnotoidei</taxon>
        <taxon>Gymnotidae</taxon>
        <taxon>Electrophorus</taxon>
    </lineage>
</organism>
<dbReference type="GO" id="GO:0006887">
    <property type="term" value="P:exocytosis"/>
    <property type="evidence" value="ECO:0007669"/>
    <property type="project" value="InterPro"/>
</dbReference>
<feature type="region of interest" description="Disordered" evidence="2">
    <location>
        <begin position="1"/>
        <end position="46"/>
    </location>
</feature>
<dbReference type="GO" id="GO:0051601">
    <property type="term" value="P:exocyst localization"/>
    <property type="evidence" value="ECO:0007669"/>
    <property type="project" value="TreeGrafter"/>
</dbReference>
<dbReference type="GO" id="GO:0000149">
    <property type="term" value="F:SNARE binding"/>
    <property type="evidence" value="ECO:0007669"/>
    <property type="project" value="TreeGrafter"/>
</dbReference>
<dbReference type="InterPro" id="IPR042532">
    <property type="entry name" value="EXOC3/Sec6_C"/>
</dbReference>
<dbReference type="Pfam" id="PF06046">
    <property type="entry name" value="Sec6"/>
    <property type="match status" value="1"/>
</dbReference>
<dbReference type="AlphaFoldDB" id="A0AAD8Z346"/>
<evidence type="ECO:0000256" key="2">
    <source>
        <dbReference type="SAM" id="MobiDB-lite"/>
    </source>
</evidence>
<evidence type="ECO:0000256" key="1">
    <source>
        <dbReference type="ARBA" id="ARBA00009447"/>
    </source>
</evidence>
<dbReference type="PANTHER" id="PTHR21292">
    <property type="entry name" value="EXOCYST COMPLEX COMPONENT SEC6-RELATED"/>
    <property type="match status" value="1"/>
</dbReference>
<evidence type="ECO:0008006" key="5">
    <source>
        <dbReference type="Google" id="ProtNLM"/>
    </source>
</evidence>
<gene>
    <name evidence="3" type="ORF">P4O66_013612</name>
</gene>
<reference evidence="3" key="1">
    <citation type="submission" date="2023-03" db="EMBL/GenBank/DDBJ databases">
        <title>Electrophorus voltai genome.</title>
        <authorList>
            <person name="Bian C."/>
        </authorList>
    </citation>
    <scope>NUCLEOTIDE SEQUENCE</scope>
    <source>
        <strain evidence="3">CB-2022</strain>
        <tissue evidence="3">Muscle</tissue>
    </source>
</reference>
<feature type="compositionally biased region" description="Polar residues" evidence="2">
    <location>
        <begin position="23"/>
        <end position="40"/>
    </location>
</feature>
<keyword evidence="4" id="KW-1185">Reference proteome</keyword>
<comment type="caution">
    <text evidence="3">The sequence shown here is derived from an EMBL/GenBank/DDBJ whole genome shotgun (WGS) entry which is preliminary data.</text>
</comment>
<accession>A0AAD8Z346</accession>
<dbReference type="PANTHER" id="PTHR21292:SF7">
    <property type="entry name" value="EXOCYST COMPLEX COMPONENT 3-LIKE 2"/>
    <property type="match status" value="1"/>
</dbReference>